<sequence length="439" mass="50145">MELKDFIVTPIVLLIIYFLAYKIRPKVCTVHTKKYFLPALTLKFIGAIALGLIYQFYYGGGDTFGYTTYGSHFIWEAFKDNPFNATRLIFLDNIFRSDLYEYTQFMWYYDDPPAYFIVRLAGILSIITFDTYSSVAILFAIIGFSGLWAFYNALVKIYPELHFKLALAFFAVPSVIFWGSGVMKDTITVSAVAWVSYALFEIFIFKNRTIFTLTILMLSIWIIYIIKIFILFCLIPAAMLWIYILYVGRIKSAVLRYTIQPVLIVIPVAVSIFGLSTLTEGNQRYSFDNILSTAEITAYDNSLWTVRQEGSGYNLGDYDFTPIGLVRKFIPAVWVTLFRPYLWEANSVVMLLSAIESFLLLAFVLAILLNSGLVTFTKKGLLNPHVIMSLFFSITFAFAVGISSGNFGSLVRYKIPIIPFFLIALILIQFHSKRDKKLS</sequence>
<feature type="transmembrane region" description="Helical" evidence="1">
    <location>
        <begin position="348"/>
        <end position="369"/>
    </location>
</feature>
<feature type="transmembrane region" description="Helical" evidence="1">
    <location>
        <begin position="6"/>
        <end position="23"/>
    </location>
</feature>
<dbReference type="Proteomes" id="UP000662783">
    <property type="component" value="Chromosome"/>
</dbReference>
<evidence type="ECO:0000256" key="1">
    <source>
        <dbReference type="SAM" id="Phobius"/>
    </source>
</evidence>
<keyword evidence="3" id="KW-1185">Reference proteome</keyword>
<feature type="transmembrane region" description="Helical" evidence="1">
    <location>
        <begin position="161"/>
        <end position="179"/>
    </location>
</feature>
<dbReference type="AlphaFoldDB" id="A0A975A1H1"/>
<evidence type="ECO:0000313" key="3">
    <source>
        <dbReference type="Proteomes" id="UP000662783"/>
    </source>
</evidence>
<proteinExistence type="predicted"/>
<feature type="transmembrane region" description="Helical" evidence="1">
    <location>
        <begin position="112"/>
        <end position="129"/>
    </location>
</feature>
<feature type="transmembrane region" description="Helical" evidence="1">
    <location>
        <begin position="186"/>
        <end position="205"/>
    </location>
</feature>
<feature type="transmembrane region" description="Helical" evidence="1">
    <location>
        <begin position="254"/>
        <end position="275"/>
    </location>
</feature>
<accession>A0A975A1H1</accession>
<keyword evidence="1" id="KW-0812">Transmembrane</keyword>
<evidence type="ECO:0000313" key="2">
    <source>
        <dbReference type="EMBL" id="QSE98439.1"/>
    </source>
</evidence>
<keyword evidence="1" id="KW-1133">Transmembrane helix</keyword>
<name>A0A975A1H1_9BACT</name>
<dbReference type="KEGG" id="fuv:JR347_05010"/>
<feature type="transmembrane region" description="Helical" evidence="1">
    <location>
        <begin position="211"/>
        <end position="242"/>
    </location>
</feature>
<feature type="transmembrane region" description="Helical" evidence="1">
    <location>
        <begin position="413"/>
        <end position="430"/>
    </location>
</feature>
<keyword evidence="1" id="KW-0472">Membrane</keyword>
<dbReference type="RefSeq" id="WP_205722953.1">
    <property type="nucleotide sequence ID" value="NZ_CP070608.1"/>
</dbReference>
<gene>
    <name evidence="2" type="ORF">JR347_05010</name>
</gene>
<protein>
    <submittedName>
        <fullName evidence="2">Uncharacterized protein</fullName>
    </submittedName>
</protein>
<reference evidence="2" key="1">
    <citation type="submission" date="2021-02" db="EMBL/GenBank/DDBJ databases">
        <title>Fulvivirga sp. S481 isolated from sea water.</title>
        <authorList>
            <person name="Bae S.S."/>
            <person name="Baek K."/>
        </authorList>
    </citation>
    <scope>NUCLEOTIDE SEQUENCE</scope>
    <source>
        <strain evidence="2">S481</strain>
    </source>
</reference>
<feature type="transmembrane region" description="Helical" evidence="1">
    <location>
        <begin position="35"/>
        <end position="57"/>
    </location>
</feature>
<dbReference type="EMBL" id="CP070608">
    <property type="protein sequence ID" value="QSE98439.1"/>
    <property type="molecule type" value="Genomic_DNA"/>
</dbReference>
<organism evidence="2 3">
    <name type="scientific">Fulvivirga lutea</name>
    <dbReference type="NCBI Taxonomy" id="2810512"/>
    <lineage>
        <taxon>Bacteria</taxon>
        <taxon>Pseudomonadati</taxon>
        <taxon>Bacteroidota</taxon>
        <taxon>Cytophagia</taxon>
        <taxon>Cytophagales</taxon>
        <taxon>Fulvivirgaceae</taxon>
        <taxon>Fulvivirga</taxon>
    </lineage>
</organism>
<feature type="transmembrane region" description="Helical" evidence="1">
    <location>
        <begin position="136"/>
        <end position="155"/>
    </location>
</feature>
<feature type="transmembrane region" description="Helical" evidence="1">
    <location>
        <begin position="381"/>
        <end position="401"/>
    </location>
</feature>